<reference evidence="1 2" key="1">
    <citation type="submission" date="2017-09" db="EMBL/GenBank/DDBJ databases">
        <title>Large-scale bioinformatics analysis of Bacillus genomes uncovers conserved roles of natural products in bacterial physiology.</title>
        <authorList>
            <consortium name="Agbiome Team Llc"/>
            <person name="Bleich R.M."/>
            <person name="Grubbs K.J."/>
            <person name="Santa Maria K.C."/>
            <person name="Allen S.E."/>
            <person name="Farag S."/>
            <person name="Shank E.A."/>
            <person name="Bowers A."/>
        </authorList>
    </citation>
    <scope>NUCLEOTIDE SEQUENCE [LARGE SCALE GENOMIC DNA]</scope>
    <source>
        <strain evidence="1 2">AFS040105</strain>
    </source>
</reference>
<proteinExistence type="predicted"/>
<evidence type="ECO:0000313" key="1">
    <source>
        <dbReference type="EMBL" id="PGT99416.1"/>
    </source>
</evidence>
<sequence>MATQTGFFKFVRSKGNLYVYLAKGIRIDGKKKTITIYSFGKISEALEKLYSWRENFEEMFPEELIELGYYYDDLDEWILTLETGYSKRGRKLLIACM</sequence>
<evidence type="ECO:0000313" key="2">
    <source>
        <dbReference type="Proteomes" id="UP000225766"/>
    </source>
</evidence>
<gene>
    <name evidence="1" type="ORF">COD19_19015</name>
</gene>
<organism evidence="1 2">
    <name type="scientific">Bacillus cereus</name>
    <dbReference type="NCBI Taxonomy" id="1396"/>
    <lineage>
        <taxon>Bacteria</taxon>
        <taxon>Bacillati</taxon>
        <taxon>Bacillota</taxon>
        <taxon>Bacilli</taxon>
        <taxon>Bacillales</taxon>
        <taxon>Bacillaceae</taxon>
        <taxon>Bacillus</taxon>
        <taxon>Bacillus cereus group</taxon>
    </lineage>
</organism>
<dbReference type="RefSeq" id="WP_098858877.1">
    <property type="nucleotide sequence ID" value="NZ_NUMG01000027.1"/>
</dbReference>
<dbReference type="EMBL" id="NUMG01000027">
    <property type="protein sequence ID" value="PGT99416.1"/>
    <property type="molecule type" value="Genomic_DNA"/>
</dbReference>
<dbReference type="AlphaFoldDB" id="A0A2C1LLR4"/>
<comment type="caution">
    <text evidence="1">The sequence shown here is derived from an EMBL/GenBank/DDBJ whole genome shotgun (WGS) entry which is preliminary data.</text>
</comment>
<accession>A0A2C1LLR4</accession>
<name>A0A2C1LLR4_BACCE</name>
<dbReference type="Proteomes" id="UP000225766">
    <property type="component" value="Unassembled WGS sequence"/>
</dbReference>
<protein>
    <submittedName>
        <fullName evidence="1">Uncharacterized protein</fullName>
    </submittedName>
</protein>